<gene>
    <name evidence="1" type="ORF">SS37A_11580</name>
</gene>
<evidence type="ECO:0000313" key="1">
    <source>
        <dbReference type="EMBL" id="BDV33629.1"/>
    </source>
</evidence>
<keyword evidence="2" id="KW-1185">Reference proteome</keyword>
<accession>A0ABN6VDB2</accession>
<dbReference type="Proteomes" id="UP001317629">
    <property type="component" value="Chromosome"/>
</dbReference>
<protein>
    <recommendedName>
        <fullName evidence="3">Histidine kinase</fullName>
    </recommendedName>
</protein>
<sequence>MAAQLHLAEDAFALHLLLQRLQSLIDIVVANENLHETILLVGAARGIAVSLSEMGIGLRALTERLTRKQGT</sequence>
<organism evidence="1 2">
    <name type="scientific">Methylocystis iwaonis</name>
    <dbReference type="NCBI Taxonomy" id="2885079"/>
    <lineage>
        <taxon>Bacteria</taxon>
        <taxon>Pseudomonadati</taxon>
        <taxon>Pseudomonadota</taxon>
        <taxon>Alphaproteobacteria</taxon>
        <taxon>Hyphomicrobiales</taxon>
        <taxon>Methylocystaceae</taxon>
        <taxon>Methylocystis</taxon>
    </lineage>
</organism>
<proteinExistence type="predicted"/>
<evidence type="ECO:0008006" key="3">
    <source>
        <dbReference type="Google" id="ProtNLM"/>
    </source>
</evidence>
<name>A0ABN6VDB2_9HYPH</name>
<dbReference type="EMBL" id="AP027142">
    <property type="protein sequence ID" value="BDV33629.1"/>
    <property type="molecule type" value="Genomic_DNA"/>
</dbReference>
<evidence type="ECO:0000313" key="2">
    <source>
        <dbReference type="Proteomes" id="UP001317629"/>
    </source>
</evidence>
<reference evidence="1 2" key="1">
    <citation type="journal article" date="2023" name="Int. J. Syst. Evol. Microbiol.">
        <title>Methylocystis iwaonis sp. nov., a type II methane-oxidizing bacterium from surface soil of a rice paddy field in Japan, and emended description of the genus Methylocystis (ex Whittenbury et al. 1970) Bowman et al. 1993.</title>
        <authorList>
            <person name="Kaise H."/>
            <person name="Sawadogo J.B."/>
            <person name="Alam M.S."/>
            <person name="Ueno C."/>
            <person name="Dianou D."/>
            <person name="Shinjo R."/>
            <person name="Asakawa S."/>
        </authorList>
    </citation>
    <scope>NUCLEOTIDE SEQUENCE [LARGE SCALE GENOMIC DNA]</scope>
    <source>
        <strain evidence="1 2">SS37A-Re</strain>
    </source>
</reference>